<dbReference type="PANTHER" id="PTHR34401">
    <property type="entry name" value="PROTEIN CBG12388-RELATED"/>
    <property type="match status" value="1"/>
</dbReference>
<organism evidence="1 2">
    <name type="scientific">Diploscapter pachys</name>
    <dbReference type="NCBI Taxonomy" id="2018661"/>
    <lineage>
        <taxon>Eukaryota</taxon>
        <taxon>Metazoa</taxon>
        <taxon>Ecdysozoa</taxon>
        <taxon>Nematoda</taxon>
        <taxon>Chromadorea</taxon>
        <taxon>Rhabditida</taxon>
        <taxon>Rhabditina</taxon>
        <taxon>Rhabditomorpha</taxon>
        <taxon>Rhabditoidea</taxon>
        <taxon>Rhabditidae</taxon>
        <taxon>Diploscapter</taxon>
    </lineage>
</organism>
<dbReference type="STRING" id="2018661.A0A2A2JM42"/>
<sequence length="157" mass="16688">MECADKCQHHVIAMGAKYPVLRGCLSEKEAIIKSAIDCGHNQFANACARGNPIQVQKRYPETLKLATFSEVNSILARSGIQAEAKTILVGAKKFSGCVMKCVERGSAGKCTTKLGCGLNLPSDRQVVQTTKQCAIRSGFNTAGVQSLCHCIAGSGVR</sequence>
<reference evidence="1" key="1">
    <citation type="journal article" date="2017" name="Curr. Biol.">
        <title>Genome architecture and evolution of a unichromosomal asexual nematode.</title>
        <authorList>
            <person name="Fradin H."/>
            <person name="Zegar C."/>
            <person name="Gutwein M."/>
            <person name="Lucas J."/>
            <person name="Kovtun M."/>
            <person name="Corcoran D."/>
            <person name="Baugh L.R."/>
            <person name="Kiontke K."/>
            <person name="Gunsalus K."/>
            <person name="Fitch D.H."/>
            <person name="Piano F."/>
        </authorList>
    </citation>
    <scope>NUCLEOTIDE SEQUENCE [LARGE SCALE GENOMIC DNA]</scope>
    <source>
        <strain evidence="1">PF1309</strain>
    </source>
</reference>
<dbReference type="Proteomes" id="UP000218231">
    <property type="component" value="Unassembled WGS sequence"/>
</dbReference>
<keyword evidence="2" id="KW-1185">Reference proteome</keyword>
<dbReference type="OrthoDB" id="5833681at2759"/>
<dbReference type="PANTHER" id="PTHR34401:SF3">
    <property type="entry name" value="DB DOMAIN-CONTAINING PROTEIN"/>
    <property type="match status" value="1"/>
</dbReference>
<name>A0A2A2JM42_9BILA</name>
<evidence type="ECO:0000313" key="1">
    <source>
        <dbReference type="EMBL" id="PAV62602.1"/>
    </source>
</evidence>
<gene>
    <name evidence="1" type="ORF">WR25_26430</name>
</gene>
<protein>
    <submittedName>
        <fullName evidence="1">Uncharacterized protein</fullName>
    </submittedName>
</protein>
<dbReference type="AlphaFoldDB" id="A0A2A2JM42"/>
<evidence type="ECO:0000313" key="2">
    <source>
        <dbReference type="Proteomes" id="UP000218231"/>
    </source>
</evidence>
<dbReference type="EMBL" id="LIAE01010354">
    <property type="protein sequence ID" value="PAV62602.1"/>
    <property type="molecule type" value="Genomic_DNA"/>
</dbReference>
<comment type="caution">
    <text evidence="1">The sequence shown here is derived from an EMBL/GenBank/DDBJ whole genome shotgun (WGS) entry which is preliminary data.</text>
</comment>
<proteinExistence type="predicted"/>
<accession>A0A2A2JM42</accession>